<dbReference type="GO" id="GO:0043590">
    <property type="term" value="C:bacterial nucleoid"/>
    <property type="evidence" value="ECO:0007669"/>
    <property type="project" value="UniProtKB-UniRule"/>
</dbReference>
<keyword evidence="1 2" id="KW-0238">DNA-binding</keyword>
<dbReference type="InterPro" id="IPR004401">
    <property type="entry name" value="YbaB/EbfC"/>
</dbReference>
<dbReference type="RefSeq" id="WP_338393504.1">
    <property type="nucleotide sequence ID" value="NZ_AP025314.1"/>
</dbReference>
<dbReference type="PANTHER" id="PTHR33449:SF1">
    <property type="entry name" value="NUCLEOID-ASSOCIATED PROTEIN YBAB"/>
    <property type="match status" value="1"/>
</dbReference>
<sequence length="112" mass="12058">MFDMMKIMGRVKEAQGKIKEVHARLAEMTIEGEAGGGMVRATVNGKRQVLSIDIDPVLLSEKDKEMIQDLSVAAVNNACEKAEELAKVELKKATEGMLPNIPGLDLGGMFGA</sequence>
<accession>A0AAU9CEH8</accession>
<organism evidence="3 4">
    <name type="scientific">Fulvitalea axinellae</name>
    <dbReference type="NCBI Taxonomy" id="1182444"/>
    <lineage>
        <taxon>Bacteria</taxon>
        <taxon>Pseudomonadati</taxon>
        <taxon>Bacteroidota</taxon>
        <taxon>Cytophagia</taxon>
        <taxon>Cytophagales</taxon>
        <taxon>Persicobacteraceae</taxon>
        <taxon>Fulvitalea</taxon>
    </lineage>
</organism>
<dbReference type="Proteomes" id="UP001348817">
    <property type="component" value="Chromosome"/>
</dbReference>
<proteinExistence type="inferred from homology"/>
<comment type="subunit">
    <text evidence="2">Homodimer.</text>
</comment>
<dbReference type="NCBIfam" id="TIGR00103">
    <property type="entry name" value="DNA_YbaB_EbfC"/>
    <property type="match status" value="1"/>
</dbReference>
<dbReference type="EMBL" id="AP025314">
    <property type="protein sequence ID" value="BDD08233.1"/>
    <property type="molecule type" value="Genomic_DNA"/>
</dbReference>
<comment type="subcellular location">
    <subcellularLocation>
        <location evidence="2">Cytoplasm</location>
        <location evidence="2">Nucleoid</location>
    </subcellularLocation>
</comment>
<dbReference type="GO" id="GO:0003677">
    <property type="term" value="F:DNA binding"/>
    <property type="evidence" value="ECO:0007669"/>
    <property type="project" value="UniProtKB-UniRule"/>
</dbReference>
<dbReference type="PANTHER" id="PTHR33449">
    <property type="entry name" value="NUCLEOID-ASSOCIATED PROTEIN YBAB"/>
    <property type="match status" value="1"/>
</dbReference>
<dbReference type="InterPro" id="IPR036894">
    <property type="entry name" value="YbaB-like_sf"/>
</dbReference>
<dbReference type="AlphaFoldDB" id="A0AAU9CEH8"/>
<reference evidence="3 4" key="1">
    <citation type="submission" date="2021-12" db="EMBL/GenBank/DDBJ databases">
        <title>Genome sequencing of bacteria with rrn-lacking chromosome and rrn-plasmid.</title>
        <authorList>
            <person name="Anda M."/>
            <person name="Iwasaki W."/>
        </authorList>
    </citation>
    <scope>NUCLEOTIDE SEQUENCE [LARGE SCALE GENOMIC DNA]</scope>
    <source>
        <strain evidence="3 4">DSM 100852</strain>
    </source>
</reference>
<evidence type="ECO:0000313" key="4">
    <source>
        <dbReference type="Proteomes" id="UP001348817"/>
    </source>
</evidence>
<dbReference type="HAMAP" id="MF_00274">
    <property type="entry name" value="DNA_YbaB_EbfC"/>
    <property type="match status" value="1"/>
</dbReference>
<protein>
    <recommendedName>
        <fullName evidence="2">Nucleoid-associated protein FUAX_06650</fullName>
    </recommendedName>
</protein>
<evidence type="ECO:0000256" key="2">
    <source>
        <dbReference type="HAMAP-Rule" id="MF_00274"/>
    </source>
</evidence>
<gene>
    <name evidence="3" type="ORF">FUAX_06650</name>
</gene>
<comment type="function">
    <text evidence="2">Binds to DNA and alters its conformation. May be involved in regulation of gene expression, nucleoid organization and DNA protection.</text>
</comment>
<dbReference type="GO" id="GO:0005829">
    <property type="term" value="C:cytosol"/>
    <property type="evidence" value="ECO:0007669"/>
    <property type="project" value="TreeGrafter"/>
</dbReference>
<keyword evidence="4" id="KW-1185">Reference proteome</keyword>
<keyword evidence="2" id="KW-0963">Cytoplasm</keyword>
<comment type="similarity">
    <text evidence="2">Belongs to the YbaB/EbfC family.</text>
</comment>
<dbReference type="Pfam" id="PF02575">
    <property type="entry name" value="YbaB_DNA_bd"/>
    <property type="match status" value="1"/>
</dbReference>
<dbReference type="KEGG" id="fax:FUAX_06650"/>
<evidence type="ECO:0000313" key="3">
    <source>
        <dbReference type="EMBL" id="BDD08233.1"/>
    </source>
</evidence>
<evidence type="ECO:0000256" key="1">
    <source>
        <dbReference type="ARBA" id="ARBA00023125"/>
    </source>
</evidence>
<dbReference type="SUPFAM" id="SSF82607">
    <property type="entry name" value="YbaB-like"/>
    <property type="match status" value="1"/>
</dbReference>
<dbReference type="PIRSF" id="PIRSF004555">
    <property type="entry name" value="UCP004555"/>
    <property type="match status" value="1"/>
</dbReference>
<name>A0AAU9CEH8_9BACT</name>
<dbReference type="Gene3D" id="3.30.1310.10">
    <property type="entry name" value="Nucleoid-associated protein YbaB-like domain"/>
    <property type="match status" value="1"/>
</dbReference>